<evidence type="ECO:0000313" key="2">
    <source>
        <dbReference type="EMBL" id="KAL2073533.1"/>
    </source>
</evidence>
<evidence type="ECO:0000313" key="3">
    <source>
        <dbReference type="Proteomes" id="UP001595075"/>
    </source>
</evidence>
<dbReference type="InterPro" id="IPR035979">
    <property type="entry name" value="RBD_domain_sf"/>
</dbReference>
<reference evidence="2 3" key="1">
    <citation type="journal article" date="2024" name="Commun. Biol.">
        <title>Comparative genomic analysis of thermophilic fungi reveals convergent evolutionary adaptations and gene losses.</title>
        <authorList>
            <person name="Steindorff A.S."/>
            <person name="Aguilar-Pontes M.V."/>
            <person name="Robinson A.J."/>
            <person name="Andreopoulos B."/>
            <person name="LaButti K."/>
            <person name="Kuo A."/>
            <person name="Mondo S."/>
            <person name="Riley R."/>
            <person name="Otillar R."/>
            <person name="Haridas S."/>
            <person name="Lipzen A."/>
            <person name="Grimwood J."/>
            <person name="Schmutz J."/>
            <person name="Clum A."/>
            <person name="Reid I.D."/>
            <person name="Moisan M.C."/>
            <person name="Butler G."/>
            <person name="Nguyen T.T.M."/>
            <person name="Dewar K."/>
            <person name="Conant G."/>
            <person name="Drula E."/>
            <person name="Henrissat B."/>
            <person name="Hansel C."/>
            <person name="Singer S."/>
            <person name="Hutchinson M.I."/>
            <person name="de Vries R.P."/>
            <person name="Natvig D.O."/>
            <person name="Powell A.J."/>
            <person name="Tsang A."/>
            <person name="Grigoriev I.V."/>
        </authorList>
    </citation>
    <scope>NUCLEOTIDE SEQUENCE [LARGE SCALE GENOMIC DNA]</scope>
    <source>
        <strain evidence="2 3">CBS 494.80</strain>
    </source>
</reference>
<gene>
    <name evidence="2" type="ORF">VTL71DRAFT_10859</name>
</gene>
<comment type="caution">
    <text evidence="2">The sequence shown here is derived from an EMBL/GenBank/DDBJ whole genome shotgun (WGS) entry which is preliminary data.</text>
</comment>
<proteinExistence type="predicted"/>
<keyword evidence="3" id="KW-1185">Reference proteome</keyword>
<sequence>MAKTTTAEISKSPFASPKDTPNQNEEHTKSDSARWSLESIDAIFPELGFDSPKDPRLGGSPRTKILPKSVYPPPPFPQSESSSLVLKKVALNISLIDIVELVENLTWWKSAREKGRNSNKFVFVDFDSPEDAQHAMEWLFKDVVKGDCQDIQPILLPGAARDRWLAELMSWKAIVTEPPDHEKVVHPLGDFGGKAVKIRLDDINTAYPHKLWQQRVMRFVVEEFQNLKKNFRSALHLQPQSSTIEDLANEYDEAQYLRDGYFKALSKIWEVMGQIDVINSVFWFHPKLSDELVTIVKEIRPLRHNMVHNIGTDNHRMVDIHRFHRFLNIDRKVEDMFAGFIEMRRTWSAEMLVAVRGIKSIRLRERKKFVEKMEPLLLCKVIAKWEDFKS</sequence>
<dbReference type="Proteomes" id="UP001595075">
    <property type="component" value="Unassembled WGS sequence"/>
</dbReference>
<name>A0ABR4CU69_9HELO</name>
<accession>A0ABR4CU69</accession>
<protein>
    <recommendedName>
        <fullName evidence="4">RRM domain-containing protein</fullName>
    </recommendedName>
</protein>
<feature type="region of interest" description="Disordered" evidence="1">
    <location>
        <begin position="46"/>
        <end position="71"/>
    </location>
</feature>
<evidence type="ECO:0000256" key="1">
    <source>
        <dbReference type="SAM" id="MobiDB-lite"/>
    </source>
</evidence>
<feature type="region of interest" description="Disordered" evidence="1">
    <location>
        <begin position="1"/>
        <end position="34"/>
    </location>
</feature>
<evidence type="ECO:0008006" key="4">
    <source>
        <dbReference type="Google" id="ProtNLM"/>
    </source>
</evidence>
<dbReference type="EMBL" id="JAZHXI010000003">
    <property type="protein sequence ID" value="KAL2073533.1"/>
    <property type="molecule type" value="Genomic_DNA"/>
</dbReference>
<dbReference type="SUPFAM" id="SSF54928">
    <property type="entry name" value="RNA-binding domain, RBD"/>
    <property type="match status" value="1"/>
</dbReference>
<organism evidence="2 3">
    <name type="scientific">Oculimacula yallundae</name>
    <dbReference type="NCBI Taxonomy" id="86028"/>
    <lineage>
        <taxon>Eukaryota</taxon>
        <taxon>Fungi</taxon>
        <taxon>Dikarya</taxon>
        <taxon>Ascomycota</taxon>
        <taxon>Pezizomycotina</taxon>
        <taxon>Leotiomycetes</taxon>
        <taxon>Helotiales</taxon>
        <taxon>Ploettnerulaceae</taxon>
        <taxon>Oculimacula</taxon>
    </lineage>
</organism>